<sequence>MSPSSSTRWCPTPEQLMILEELYRRGVRTPKASQIQKITAHLSYYGKIQGKNVFYWFQNHKARDRQKLRKKLISKQQQTFDLDHQHAYYNNLDSHIMSSAFHQLPGYNSAENNHEGVVEDTGGHMMDYSWTSDLQKDCLIRQCPHDFMMIMEMGPTFHCCRNPRPLQTLELFPIRPSNLIDQETTS</sequence>
<evidence type="ECO:0000256" key="12">
    <source>
        <dbReference type="PROSITE-ProRule" id="PRU00108"/>
    </source>
</evidence>
<dbReference type="CDD" id="cd00086">
    <property type="entry name" value="homeodomain"/>
    <property type="match status" value="1"/>
</dbReference>
<comment type="caution">
    <text evidence="15">The sequence shown here is derived from an EMBL/GenBank/DDBJ whole genome shotgun (WGS) entry which is preliminary data.</text>
</comment>
<evidence type="ECO:0000256" key="13">
    <source>
        <dbReference type="RuleBase" id="RU000682"/>
    </source>
</evidence>
<evidence type="ECO:0000256" key="11">
    <source>
        <dbReference type="ARBA" id="ARBA00068485"/>
    </source>
</evidence>
<keyword evidence="3" id="KW-0221">Differentiation</keyword>
<dbReference type="Proteomes" id="UP001604336">
    <property type="component" value="Unassembled WGS sequence"/>
</dbReference>
<keyword evidence="8" id="KW-0804">Transcription</keyword>
<comment type="subcellular location">
    <subcellularLocation>
        <location evidence="1 12 13">Nucleus</location>
    </subcellularLocation>
</comment>
<accession>A0ABD1RDT7</accession>
<evidence type="ECO:0000256" key="9">
    <source>
        <dbReference type="ARBA" id="ARBA00023242"/>
    </source>
</evidence>
<protein>
    <recommendedName>
        <fullName evidence="11">Protein WUSCHEL</fullName>
    </recommendedName>
</protein>
<evidence type="ECO:0000256" key="5">
    <source>
        <dbReference type="ARBA" id="ARBA00023089"/>
    </source>
</evidence>
<evidence type="ECO:0000256" key="4">
    <source>
        <dbReference type="ARBA" id="ARBA00023015"/>
    </source>
</evidence>
<dbReference type="GO" id="GO:0099402">
    <property type="term" value="P:plant organ development"/>
    <property type="evidence" value="ECO:0007669"/>
    <property type="project" value="UniProtKB-ARBA"/>
</dbReference>
<dbReference type="InterPro" id="IPR044555">
    <property type="entry name" value="WUSCHEL-like"/>
</dbReference>
<dbReference type="GO" id="GO:0030154">
    <property type="term" value="P:cell differentiation"/>
    <property type="evidence" value="ECO:0007669"/>
    <property type="project" value="UniProtKB-KW"/>
</dbReference>
<dbReference type="PANTHER" id="PTHR45940:SF42">
    <property type="entry name" value="WUSCHEL-RELATED HOMEOBOX 3"/>
    <property type="match status" value="1"/>
</dbReference>
<dbReference type="Pfam" id="PF00046">
    <property type="entry name" value="Homeodomain"/>
    <property type="match status" value="1"/>
</dbReference>
<keyword evidence="6 12" id="KW-0238">DNA-binding</keyword>
<evidence type="ECO:0000256" key="6">
    <source>
        <dbReference type="ARBA" id="ARBA00023125"/>
    </source>
</evidence>
<keyword evidence="9 12" id="KW-0539">Nucleus</keyword>
<evidence type="ECO:0000256" key="2">
    <source>
        <dbReference type="ARBA" id="ARBA00022473"/>
    </source>
</evidence>
<name>A0ABD1RDT7_9LAMI</name>
<proteinExistence type="inferred from homology"/>
<keyword evidence="7 12" id="KW-0371">Homeobox</keyword>
<keyword evidence="4" id="KW-0805">Transcription regulation</keyword>
<dbReference type="GO" id="GO:0003677">
    <property type="term" value="F:DNA binding"/>
    <property type="evidence" value="ECO:0007669"/>
    <property type="project" value="UniProtKB-UniRule"/>
</dbReference>
<gene>
    <name evidence="15" type="ORF">Adt_31347</name>
</gene>
<feature type="DNA-binding region" description="Homeobox" evidence="12">
    <location>
        <begin position="4"/>
        <end position="68"/>
    </location>
</feature>
<dbReference type="GO" id="GO:0009908">
    <property type="term" value="P:flower development"/>
    <property type="evidence" value="ECO:0007669"/>
    <property type="project" value="UniProtKB-KW"/>
</dbReference>
<dbReference type="InterPro" id="IPR001356">
    <property type="entry name" value="HD"/>
</dbReference>
<dbReference type="SMART" id="SM00389">
    <property type="entry name" value="HOX"/>
    <property type="match status" value="1"/>
</dbReference>
<keyword evidence="16" id="KW-1185">Reference proteome</keyword>
<dbReference type="InterPro" id="IPR009057">
    <property type="entry name" value="Homeodomain-like_sf"/>
</dbReference>
<dbReference type="Gene3D" id="1.10.10.60">
    <property type="entry name" value="Homeodomain-like"/>
    <property type="match status" value="1"/>
</dbReference>
<keyword evidence="2" id="KW-0217">Developmental protein</keyword>
<organism evidence="15 16">
    <name type="scientific">Abeliophyllum distichum</name>
    <dbReference type="NCBI Taxonomy" id="126358"/>
    <lineage>
        <taxon>Eukaryota</taxon>
        <taxon>Viridiplantae</taxon>
        <taxon>Streptophyta</taxon>
        <taxon>Embryophyta</taxon>
        <taxon>Tracheophyta</taxon>
        <taxon>Spermatophyta</taxon>
        <taxon>Magnoliopsida</taxon>
        <taxon>eudicotyledons</taxon>
        <taxon>Gunneridae</taxon>
        <taxon>Pentapetalae</taxon>
        <taxon>asterids</taxon>
        <taxon>lamiids</taxon>
        <taxon>Lamiales</taxon>
        <taxon>Oleaceae</taxon>
        <taxon>Forsythieae</taxon>
        <taxon>Abeliophyllum</taxon>
    </lineage>
</organism>
<evidence type="ECO:0000256" key="1">
    <source>
        <dbReference type="ARBA" id="ARBA00004123"/>
    </source>
</evidence>
<dbReference type="FunFam" id="1.10.10.60:FF:000118">
    <property type="entry name" value="WUSCHEL-related homeobox 11"/>
    <property type="match status" value="1"/>
</dbReference>
<evidence type="ECO:0000313" key="16">
    <source>
        <dbReference type="Proteomes" id="UP001604336"/>
    </source>
</evidence>
<reference evidence="16" key="1">
    <citation type="submission" date="2024-07" db="EMBL/GenBank/DDBJ databases">
        <title>Two chromosome-level genome assemblies of Korean endemic species Abeliophyllum distichum and Forsythia ovata (Oleaceae).</title>
        <authorList>
            <person name="Jang H."/>
        </authorList>
    </citation>
    <scope>NUCLEOTIDE SEQUENCE [LARGE SCALE GENOMIC DNA]</scope>
</reference>
<feature type="domain" description="Homeobox" evidence="14">
    <location>
        <begin position="2"/>
        <end position="67"/>
    </location>
</feature>
<evidence type="ECO:0000256" key="10">
    <source>
        <dbReference type="ARBA" id="ARBA00024040"/>
    </source>
</evidence>
<evidence type="ECO:0000256" key="8">
    <source>
        <dbReference type="ARBA" id="ARBA00023163"/>
    </source>
</evidence>
<dbReference type="PROSITE" id="PS50071">
    <property type="entry name" value="HOMEOBOX_2"/>
    <property type="match status" value="1"/>
</dbReference>
<evidence type="ECO:0000259" key="14">
    <source>
        <dbReference type="PROSITE" id="PS50071"/>
    </source>
</evidence>
<evidence type="ECO:0000313" key="15">
    <source>
        <dbReference type="EMBL" id="KAL2486591.1"/>
    </source>
</evidence>
<dbReference type="EMBL" id="JBFOLK010000009">
    <property type="protein sequence ID" value="KAL2486591.1"/>
    <property type="molecule type" value="Genomic_DNA"/>
</dbReference>
<comment type="similarity">
    <text evidence="10">Belongs to the WUS homeobox family.</text>
</comment>
<evidence type="ECO:0000256" key="3">
    <source>
        <dbReference type="ARBA" id="ARBA00022782"/>
    </source>
</evidence>
<dbReference type="PANTHER" id="PTHR45940">
    <property type="entry name" value="WUSCHEL-RELATED HOMEOBOX 1-RELATED"/>
    <property type="match status" value="1"/>
</dbReference>
<dbReference type="AlphaFoldDB" id="A0ABD1RDT7"/>
<dbReference type="SUPFAM" id="SSF46689">
    <property type="entry name" value="Homeodomain-like"/>
    <property type="match status" value="1"/>
</dbReference>
<dbReference type="GO" id="GO:0005634">
    <property type="term" value="C:nucleus"/>
    <property type="evidence" value="ECO:0007669"/>
    <property type="project" value="UniProtKB-SubCell"/>
</dbReference>
<evidence type="ECO:0000256" key="7">
    <source>
        <dbReference type="ARBA" id="ARBA00023155"/>
    </source>
</evidence>
<keyword evidence="5" id="KW-0287">Flowering</keyword>